<comment type="caution">
    <text evidence="2">The sequence shown here is derived from an EMBL/GenBank/DDBJ whole genome shotgun (WGS) entry which is preliminary data.</text>
</comment>
<dbReference type="EMBL" id="BPLR01004296">
    <property type="protein sequence ID" value="GIX93786.1"/>
    <property type="molecule type" value="Genomic_DNA"/>
</dbReference>
<feature type="compositionally biased region" description="Basic and acidic residues" evidence="1">
    <location>
        <begin position="111"/>
        <end position="121"/>
    </location>
</feature>
<dbReference type="Proteomes" id="UP001054945">
    <property type="component" value="Unassembled WGS sequence"/>
</dbReference>
<accession>A0AAV4PC98</accession>
<evidence type="ECO:0000313" key="3">
    <source>
        <dbReference type="Proteomes" id="UP001054945"/>
    </source>
</evidence>
<evidence type="ECO:0000313" key="2">
    <source>
        <dbReference type="EMBL" id="GIX93786.1"/>
    </source>
</evidence>
<keyword evidence="3" id="KW-1185">Reference proteome</keyword>
<reference evidence="2 3" key="1">
    <citation type="submission" date="2021-06" db="EMBL/GenBank/DDBJ databases">
        <title>Caerostris extrusa draft genome.</title>
        <authorList>
            <person name="Kono N."/>
            <person name="Arakawa K."/>
        </authorList>
    </citation>
    <scope>NUCLEOTIDE SEQUENCE [LARGE SCALE GENOMIC DNA]</scope>
</reference>
<proteinExistence type="predicted"/>
<dbReference type="AlphaFoldDB" id="A0AAV4PC98"/>
<sequence length="192" mass="21345">MRICSNTNKTEVLSRTIITQQYSELVKTEASTEEGAKGQESIFPNESAFYITANELCSYVPSDNKADNTADHKFDTILMRIWANANTTEVLSLTIIIQQYSELAQELKTVKTEASRDEGVKSRSNGAKGQESILPSESAHIDANELCSYVPSCYKAENTADPKCDMILMRIWSNTNTTDVLSRTIVTNSIQN</sequence>
<evidence type="ECO:0000256" key="1">
    <source>
        <dbReference type="SAM" id="MobiDB-lite"/>
    </source>
</evidence>
<protein>
    <submittedName>
        <fullName evidence="2">Uncharacterized protein</fullName>
    </submittedName>
</protein>
<name>A0AAV4PC98_CAEEX</name>
<gene>
    <name evidence="2" type="ORF">CEXT_662781</name>
</gene>
<feature type="region of interest" description="Disordered" evidence="1">
    <location>
        <begin position="111"/>
        <end position="135"/>
    </location>
</feature>
<organism evidence="2 3">
    <name type="scientific">Caerostris extrusa</name>
    <name type="common">Bark spider</name>
    <name type="synonym">Caerostris bankana</name>
    <dbReference type="NCBI Taxonomy" id="172846"/>
    <lineage>
        <taxon>Eukaryota</taxon>
        <taxon>Metazoa</taxon>
        <taxon>Ecdysozoa</taxon>
        <taxon>Arthropoda</taxon>
        <taxon>Chelicerata</taxon>
        <taxon>Arachnida</taxon>
        <taxon>Araneae</taxon>
        <taxon>Araneomorphae</taxon>
        <taxon>Entelegynae</taxon>
        <taxon>Araneoidea</taxon>
        <taxon>Araneidae</taxon>
        <taxon>Caerostris</taxon>
    </lineage>
</organism>